<feature type="region of interest" description="Disordered" evidence="1">
    <location>
        <begin position="1"/>
        <end position="47"/>
    </location>
</feature>
<dbReference type="EMBL" id="AVOT02027268">
    <property type="protein sequence ID" value="MBW0519265.1"/>
    <property type="molecule type" value="Genomic_DNA"/>
</dbReference>
<dbReference type="AlphaFoldDB" id="A0A9Q3HYC2"/>
<sequence>SLQEKRRIQAKKQDNLQPEEERVRPNDPEAVGFGERSAQEPEVVVNNSRVSSPINRIIPPTQMEHNVSTPESNLNNDALLYKCPNFLSKLRTSLKNSKQAMRG</sequence>
<dbReference type="Proteomes" id="UP000765509">
    <property type="component" value="Unassembled WGS sequence"/>
</dbReference>
<keyword evidence="3" id="KW-1185">Reference proteome</keyword>
<accession>A0A9Q3HYC2</accession>
<reference evidence="2" key="1">
    <citation type="submission" date="2021-03" db="EMBL/GenBank/DDBJ databases">
        <title>Draft genome sequence of rust myrtle Austropuccinia psidii MF-1, a brazilian biotype.</title>
        <authorList>
            <person name="Quecine M.C."/>
            <person name="Pachon D.M.R."/>
            <person name="Bonatelli M.L."/>
            <person name="Correr F.H."/>
            <person name="Franceschini L.M."/>
            <person name="Leite T.F."/>
            <person name="Margarido G.R.A."/>
            <person name="Almeida C.A."/>
            <person name="Ferrarezi J.A."/>
            <person name="Labate C.A."/>
        </authorList>
    </citation>
    <scope>NUCLEOTIDE SEQUENCE</scope>
    <source>
        <strain evidence="2">MF-1</strain>
    </source>
</reference>
<protein>
    <submittedName>
        <fullName evidence="2">Uncharacterized protein</fullName>
    </submittedName>
</protein>
<comment type="caution">
    <text evidence="2">The sequence shown here is derived from an EMBL/GenBank/DDBJ whole genome shotgun (WGS) entry which is preliminary data.</text>
</comment>
<organism evidence="2 3">
    <name type="scientific">Austropuccinia psidii MF-1</name>
    <dbReference type="NCBI Taxonomy" id="1389203"/>
    <lineage>
        <taxon>Eukaryota</taxon>
        <taxon>Fungi</taxon>
        <taxon>Dikarya</taxon>
        <taxon>Basidiomycota</taxon>
        <taxon>Pucciniomycotina</taxon>
        <taxon>Pucciniomycetes</taxon>
        <taxon>Pucciniales</taxon>
        <taxon>Sphaerophragmiaceae</taxon>
        <taxon>Austropuccinia</taxon>
    </lineage>
</organism>
<gene>
    <name evidence="2" type="ORF">O181_058980</name>
</gene>
<evidence type="ECO:0000256" key="1">
    <source>
        <dbReference type="SAM" id="MobiDB-lite"/>
    </source>
</evidence>
<proteinExistence type="predicted"/>
<name>A0A9Q3HYC2_9BASI</name>
<feature type="compositionally biased region" description="Basic and acidic residues" evidence="1">
    <location>
        <begin position="1"/>
        <end position="27"/>
    </location>
</feature>
<evidence type="ECO:0000313" key="2">
    <source>
        <dbReference type="EMBL" id="MBW0519265.1"/>
    </source>
</evidence>
<feature type="non-terminal residue" evidence="2">
    <location>
        <position position="1"/>
    </location>
</feature>
<evidence type="ECO:0000313" key="3">
    <source>
        <dbReference type="Proteomes" id="UP000765509"/>
    </source>
</evidence>